<organism evidence="2 3">
    <name type="scientific">Variovorax defluvii</name>
    <dbReference type="NCBI Taxonomy" id="913761"/>
    <lineage>
        <taxon>Bacteria</taxon>
        <taxon>Pseudomonadati</taxon>
        <taxon>Pseudomonadota</taxon>
        <taxon>Betaproteobacteria</taxon>
        <taxon>Burkholderiales</taxon>
        <taxon>Comamonadaceae</taxon>
        <taxon>Variovorax</taxon>
    </lineage>
</organism>
<keyword evidence="3" id="KW-1185">Reference proteome</keyword>
<proteinExistence type="predicted"/>
<evidence type="ECO:0008006" key="4">
    <source>
        <dbReference type="Google" id="ProtNLM"/>
    </source>
</evidence>
<evidence type="ECO:0000256" key="1">
    <source>
        <dbReference type="SAM" id="SignalP"/>
    </source>
</evidence>
<comment type="caution">
    <text evidence="2">The sequence shown here is derived from an EMBL/GenBank/DDBJ whole genome shotgun (WGS) entry which is preliminary data.</text>
</comment>
<feature type="chain" id="PRO_5045791643" description="DUF4148 domain-containing protein" evidence="1">
    <location>
        <begin position="21"/>
        <end position="151"/>
    </location>
</feature>
<dbReference type="RefSeq" id="WP_345537779.1">
    <property type="nucleotide sequence ID" value="NZ_BAABGJ010000019.1"/>
</dbReference>
<dbReference type="EMBL" id="BAABGJ010000019">
    <property type="protein sequence ID" value="GAA4341148.1"/>
    <property type="molecule type" value="Genomic_DNA"/>
</dbReference>
<keyword evidence="1" id="KW-0732">Signal</keyword>
<accession>A0ABP8HMY1</accession>
<evidence type="ECO:0000313" key="3">
    <source>
        <dbReference type="Proteomes" id="UP001500975"/>
    </source>
</evidence>
<feature type="signal peptide" evidence="1">
    <location>
        <begin position="1"/>
        <end position="20"/>
    </location>
</feature>
<gene>
    <name evidence="2" type="ORF">GCM10023165_21590</name>
</gene>
<evidence type="ECO:0000313" key="2">
    <source>
        <dbReference type="EMBL" id="GAA4341148.1"/>
    </source>
</evidence>
<sequence>MNAKQVLAVSLVAWAGFASAQTVPAEAWVGAPLPTTAGMASRSDVMAGYVASAAMNARTPQELRVGPADAPTGAVSRAETLADLNLWLRAGLGQTAYREGYDPMRADNRARMAMYQRMRNGPEYPAEVARIERGGREAAHTASMSGTPASE</sequence>
<dbReference type="Proteomes" id="UP001500975">
    <property type="component" value="Unassembled WGS sequence"/>
</dbReference>
<name>A0ABP8HMY1_9BURK</name>
<protein>
    <recommendedName>
        <fullName evidence="4">DUF4148 domain-containing protein</fullName>
    </recommendedName>
</protein>
<reference evidence="3" key="1">
    <citation type="journal article" date="2019" name="Int. J. Syst. Evol. Microbiol.">
        <title>The Global Catalogue of Microorganisms (GCM) 10K type strain sequencing project: providing services to taxonomists for standard genome sequencing and annotation.</title>
        <authorList>
            <consortium name="The Broad Institute Genomics Platform"/>
            <consortium name="The Broad Institute Genome Sequencing Center for Infectious Disease"/>
            <person name="Wu L."/>
            <person name="Ma J."/>
        </authorList>
    </citation>
    <scope>NUCLEOTIDE SEQUENCE [LARGE SCALE GENOMIC DNA]</scope>
    <source>
        <strain evidence="3">JCM 17804</strain>
    </source>
</reference>